<dbReference type="AlphaFoldDB" id="A0AAV4PM60"/>
<dbReference type="Proteomes" id="UP001054945">
    <property type="component" value="Unassembled WGS sequence"/>
</dbReference>
<evidence type="ECO:0000313" key="1">
    <source>
        <dbReference type="EMBL" id="GIX98035.1"/>
    </source>
</evidence>
<keyword evidence="2" id="KW-1185">Reference proteome</keyword>
<sequence>MTRYSFNDHDEKIEVYADGVWECKLVNGAVVDIAKSKEEHKSLEVPLYIKIMVYANNVNIKTLRSIGIPGNLIQLYKNDELLWEI</sequence>
<comment type="caution">
    <text evidence="1">The sequence shown here is derived from an EMBL/GenBank/DDBJ whole genome shotgun (WGS) entry which is preliminary data.</text>
</comment>
<gene>
    <name evidence="1" type="ORF">CEXT_63071</name>
</gene>
<proteinExistence type="predicted"/>
<reference evidence="1 2" key="1">
    <citation type="submission" date="2021-06" db="EMBL/GenBank/DDBJ databases">
        <title>Caerostris extrusa draft genome.</title>
        <authorList>
            <person name="Kono N."/>
            <person name="Arakawa K."/>
        </authorList>
    </citation>
    <scope>NUCLEOTIDE SEQUENCE [LARGE SCALE GENOMIC DNA]</scope>
</reference>
<protein>
    <submittedName>
        <fullName evidence="1">Uncharacterized protein</fullName>
    </submittedName>
</protein>
<accession>A0AAV4PM60</accession>
<organism evidence="1 2">
    <name type="scientific">Caerostris extrusa</name>
    <name type="common">Bark spider</name>
    <name type="synonym">Caerostris bankana</name>
    <dbReference type="NCBI Taxonomy" id="172846"/>
    <lineage>
        <taxon>Eukaryota</taxon>
        <taxon>Metazoa</taxon>
        <taxon>Ecdysozoa</taxon>
        <taxon>Arthropoda</taxon>
        <taxon>Chelicerata</taxon>
        <taxon>Arachnida</taxon>
        <taxon>Araneae</taxon>
        <taxon>Araneomorphae</taxon>
        <taxon>Entelegynae</taxon>
        <taxon>Araneoidea</taxon>
        <taxon>Araneidae</taxon>
        <taxon>Caerostris</taxon>
    </lineage>
</organism>
<dbReference type="EMBL" id="BPLR01004850">
    <property type="protein sequence ID" value="GIX98035.1"/>
    <property type="molecule type" value="Genomic_DNA"/>
</dbReference>
<evidence type="ECO:0000313" key="2">
    <source>
        <dbReference type="Proteomes" id="UP001054945"/>
    </source>
</evidence>
<name>A0AAV4PM60_CAEEX</name>